<dbReference type="Proteomes" id="UP001204142">
    <property type="component" value="Unassembled WGS sequence"/>
</dbReference>
<gene>
    <name evidence="2" type="ORF">NQT62_01075</name>
</gene>
<keyword evidence="3" id="KW-1185">Reference proteome</keyword>
<accession>A0ABT1WDA9</accession>
<name>A0ABT1WDA9_9BURK</name>
<proteinExistence type="predicted"/>
<evidence type="ECO:0000256" key="1">
    <source>
        <dbReference type="SAM" id="Phobius"/>
    </source>
</evidence>
<organism evidence="2 3">
    <name type="scientific">Limnobacter humi</name>
    <dbReference type="NCBI Taxonomy" id="1778671"/>
    <lineage>
        <taxon>Bacteria</taxon>
        <taxon>Pseudomonadati</taxon>
        <taxon>Pseudomonadota</taxon>
        <taxon>Betaproteobacteria</taxon>
        <taxon>Burkholderiales</taxon>
        <taxon>Burkholderiaceae</taxon>
        <taxon>Limnobacter</taxon>
    </lineage>
</organism>
<dbReference type="EMBL" id="JANIGO010000001">
    <property type="protein sequence ID" value="MCQ8895026.1"/>
    <property type="molecule type" value="Genomic_DNA"/>
</dbReference>
<dbReference type="Pfam" id="PF07963">
    <property type="entry name" value="N_methyl"/>
    <property type="match status" value="1"/>
</dbReference>
<dbReference type="NCBIfam" id="TIGR02532">
    <property type="entry name" value="IV_pilin_GFxxxE"/>
    <property type="match status" value="1"/>
</dbReference>
<dbReference type="RefSeq" id="WP_256762686.1">
    <property type="nucleotide sequence ID" value="NZ_JANIGO010000001.1"/>
</dbReference>
<keyword evidence="1" id="KW-1133">Transmembrane helix</keyword>
<evidence type="ECO:0000313" key="3">
    <source>
        <dbReference type="Proteomes" id="UP001204142"/>
    </source>
</evidence>
<protein>
    <submittedName>
        <fullName evidence="2">Prepilin-type N-terminal cleavage/methylation domain-containing protein</fullName>
    </submittedName>
</protein>
<feature type="transmembrane region" description="Helical" evidence="1">
    <location>
        <begin position="12"/>
        <end position="32"/>
    </location>
</feature>
<dbReference type="InterPro" id="IPR012902">
    <property type="entry name" value="N_methyl_site"/>
</dbReference>
<comment type="caution">
    <text evidence="2">The sequence shown here is derived from an EMBL/GenBank/DDBJ whole genome shotgun (WGS) entry which is preliminary data.</text>
</comment>
<keyword evidence="1" id="KW-0472">Membrane</keyword>
<reference evidence="2 3" key="1">
    <citation type="submission" date="2022-07" db="EMBL/GenBank/DDBJ databases">
        <authorList>
            <person name="Xamxidin M."/>
            <person name="Wu M."/>
        </authorList>
    </citation>
    <scope>NUCLEOTIDE SEQUENCE [LARGE SCALE GENOMIC DNA]</scope>
    <source>
        <strain evidence="2 3">NBRC 111650</strain>
    </source>
</reference>
<keyword evidence="1" id="KW-0812">Transmembrane</keyword>
<evidence type="ECO:0000313" key="2">
    <source>
        <dbReference type="EMBL" id="MCQ8895026.1"/>
    </source>
</evidence>
<sequence length="302" mass="31117">MFKRLLQKQRGFTLIEMSLGLIVAAVVAYMAIRSTVKDYTVQGAYAQADQIKQIRDGLSTYVQINGTAIVSGSSVSGVSNALAPTVTELLNLQLLPSQASTLATLNQSPFVLKLTVSPSGCSLGNCVIDGYVYVRDPFLAKGDNPASGQYDGTEVGSMLQRLGGDAFARVAPNGNLVGAVGSFNYTNSTNFAHPTITVNGQPYPAGIVGMRIASYTPAGTTTGSGSTTGGPCPGGTINNVVATGTNGNGNGNQCFFTYPTVVLGSSATVLNTQTSTTGTLTVRCLAVNGMSTIQIATLTCIK</sequence>